<evidence type="ECO:0000256" key="1">
    <source>
        <dbReference type="SAM" id="Phobius"/>
    </source>
</evidence>
<evidence type="ECO:0000313" key="3">
    <source>
        <dbReference type="Proteomes" id="UP001165160"/>
    </source>
</evidence>
<feature type="transmembrane region" description="Helical" evidence="1">
    <location>
        <begin position="48"/>
        <end position="68"/>
    </location>
</feature>
<evidence type="ECO:0008006" key="4">
    <source>
        <dbReference type="Google" id="ProtNLM"/>
    </source>
</evidence>
<keyword evidence="1" id="KW-0472">Membrane</keyword>
<accession>A0A9W6Z4E5</accession>
<dbReference type="EMBL" id="BRXX01000570">
    <property type="protein sequence ID" value="GMH47099.1"/>
    <property type="molecule type" value="Genomic_DNA"/>
</dbReference>
<gene>
    <name evidence="2" type="ORF">TrVE_jg9505</name>
</gene>
<evidence type="ECO:0000313" key="2">
    <source>
        <dbReference type="EMBL" id="GMH47099.1"/>
    </source>
</evidence>
<keyword evidence="1" id="KW-0812">Transmembrane</keyword>
<dbReference type="AlphaFoldDB" id="A0A9W6Z4E5"/>
<keyword evidence="3" id="KW-1185">Reference proteome</keyword>
<keyword evidence="1" id="KW-1133">Transmembrane helix</keyword>
<dbReference type="Proteomes" id="UP001165160">
    <property type="component" value="Unassembled WGS sequence"/>
</dbReference>
<proteinExistence type="predicted"/>
<reference evidence="3" key="1">
    <citation type="journal article" date="2023" name="Commun. Biol.">
        <title>Genome analysis of Parmales, the sister group of diatoms, reveals the evolutionary specialization of diatoms from phago-mixotrophs to photoautotrophs.</title>
        <authorList>
            <person name="Ban H."/>
            <person name="Sato S."/>
            <person name="Yoshikawa S."/>
            <person name="Yamada K."/>
            <person name="Nakamura Y."/>
            <person name="Ichinomiya M."/>
            <person name="Sato N."/>
            <person name="Blanc-Mathieu R."/>
            <person name="Endo H."/>
            <person name="Kuwata A."/>
            <person name="Ogata H."/>
        </authorList>
    </citation>
    <scope>NUCLEOTIDE SEQUENCE [LARGE SCALE GENOMIC DNA]</scope>
    <source>
        <strain evidence="3">NIES 3699</strain>
    </source>
</reference>
<organism evidence="2 3">
    <name type="scientific">Triparma verrucosa</name>
    <dbReference type="NCBI Taxonomy" id="1606542"/>
    <lineage>
        <taxon>Eukaryota</taxon>
        <taxon>Sar</taxon>
        <taxon>Stramenopiles</taxon>
        <taxon>Ochrophyta</taxon>
        <taxon>Bolidophyceae</taxon>
        <taxon>Parmales</taxon>
        <taxon>Triparmaceae</taxon>
        <taxon>Triparma</taxon>
    </lineage>
</organism>
<name>A0A9W6Z4E5_9STRA</name>
<comment type="caution">
    <text evidence="2">The sequence shown here is derived from an EMBL/GenBank/DDBJ whole genome shotgun (WGS) entry which is preliminary data.</text>
</comment>
<sequence>MACRPNATQGNLNDAYCTEGHTGPLCNICQQGYVMSVTGVCQTCDGEFFVPTELIIFTSVIIALAVAYKAL</sequence>
<protein>
    <recommendedName>
        <fullName evidence="4">Laminin EGF-like domain-containing protein</fullName>
    </recommendedName>
</protein>